<evidence type="ECO:0000313" key="2">
    <source>
        <dbReference type="EMBL" id="KAK5706680.1"/>
    </source>
</evidence>
<sequence length="93" mass="11118">MASPWANIYDEDDQMPADDEQDEFWKQFDAINERIRDCTIRLLLGLLSLLVVEIMMDVFLALRGEWRGETDWVRQTWARLNEESVLVLVAWEW</sequence>
<reference evidence="2" key="1">
    <citation type="submission" date="2023-08" db="EMBL/GenBank/DDBJ databases">
        <title>Black Yeasts Isolated from many extreme environments.</title>
        <authorList>
            <person name="Coleine C."/>
            <person name="Stajich J.E."/>
            <person name="Selbmann L."/>
        </authorList>
    </citation>
    <scope>NUCLEOTIDE SEQUENCE</scope>
    <source>
        <strain evidence="2">CCFEE 5810</strain>
    </source>
</reference>
<comment type="caution">
    <text evidence="2">The sequence shown here is derived from an EMBL/GenBank/DDBJ whole genome shotgun (WGS) entry which is preliminary data.</text>
</comment>
<gene>
    <name evidence="2" type="ORF">LTR97_001670</name>
</gene>
<organism evidence="2 3">
    <name type="scientific">Elasticomyces elasticus</name>
    <dbReference type="NCBI Taxonomy" id="574655"/>
    <lineage>
        <taxon>Eukaryota</taxon>
        <taxon>Fungi</taxon>
        <taxon>Dikarya</taxon>
        <taxon>Ascomycota</taxon>
        <taxon>Pezizomycotina</taxon>
        <taxon>Dothideomycetes</taxon>
        <taxon>Dothideomycetidae</taxon>
        <taxon>Mycosphaerellales</taxon>
        <taxon>Teratosphaeriaceae</taxon>
        <taxon>Elasticomyces</taxon>
    </lineage>
</organism>
<feature type="transmembrane region" description="Helical" evidence="1">
    <location>
        <begin position="42"/>
        <end position="62"/>
    </location>
</feature>
<evidence type="ECO:0000313" key="3">
    <source>
        <dbReference type="Proteomes" id="UP001310594"/>
    </source>
</evidence>
<keyword evidence="1" id="KW-1133">Transmembrane helix</keyword>
<name>A0AAN7VXC0_9PEZI</name>
<keyword evidence="1" id="KW-0472">Membrane</keyword>
<dbReference type="AlphaFoldDB" id="A0AAN7VXC0"/>
<accession>A0AAN7VXC0</accession>
<protein>
    <submittedName>
        <fullName evidence="2">Uncharacterized protein</fullName>
    </submittedName>
</protein>
<evidence type="ECO:0000256" key="1">
    <source>
        <dbReference type="SAM" id="Phobius"/>
    </source>
</evidence>
<keyword evidence="1" id="KW-0812">Transmembrane</keyword>
<dbReference type="Proteomes" id="UP001310594">
    <property type="component" value="Unassembled WGS sequence"/>
</dbReference>
<dbReference type="EMBL" id="JAVRQU010000002">
    <property type="protein sequence ID" value="KAK5706680.1"/>
    <property type="molecule type" value="Genomic_DNA"/>
</dbReference>
<proteinExistence type="predicted"/>